<dbReference type="PANTHER" id="PTHR37163:SF1">
    <property type="entry name" value="DUF501 DOMAIN-CONTAINING PROTEIN"/>
    <property type="match status" value="1"/>
</dbReference>
<dbReference type="Pfam" id="PF04417">
    <property type="entry name" value="DUF501"/>
    <property type="match status" value="2"/>
</dbReference>
<name>A0A448ZKR0_9STRA</name>
<dbReference type="OrthoDB" id="46395at2759"/>
<evidence type="ECO:0000313" key="4">
    <source>
        <dbReference type="Proteomes" id="UP000291116"/>
    </source>
</evidence>
<organism evidence="3 4">
    <name type="scientific">Pseudo-nitzschia multistriata</name>
    <dbReference type="NCBI Taxonomy" id="183589"/>
    <lineage>
        <taxon>Eukaryota</taxon>
        <taxon>Sar</taxon>
        <taxon>Stramenopiles</taxon>
        <taxon>Ochrophyta</taxon>
        <taxon>Bacillariophyta</taxon>
        <taxon>Bacillariophyceae</taxon>
        <taxon>Bacillariophycidae</taxon>
        <taxon>Bacillariales</taxon>
        <taxon>Bacillariaceae</taxon>
        <taxon>Pseudo-nitzschia</taxon>
    </lineage>
</organism>
<feature type="signal peptide" evidence="2">
    <location>
        <begin position="1"/>
        <end position="26"/>
    </location>
</feature>
<evidence type="ECO:0000256" key="2">
    <source>
        <dbReference type="SAM" id="SignalP"/>
    </source>
</evidence>
<dbReference type="AlphaFoldDB" id="A0A448ZKR0"/>
<gene>
    <name evidence="3" type="ORF">PSNMU_V1.4_AUG-EV-PASAV3_0096070</name>
</gene>
<feature type="region of interest" description="Disordered" evidence="1">
    <location>
        <begin position="79"/>
        <end position="111"/>
    </location>
</feature>
<keyword evidence="2" id="KW-0732">Signal</keyword>
<dbReference type="EMBL" id="CAACVS010000459">
    <property type="protein sequence ID" value="VEU42626.1"/>
    <property type="molecule type" value="Genomic_DNA"/>
</dbReference>
<accession>A0A448ZKR0</accession>
<feature type="chain" id="PRO_5018968177" evidence="2">
    <location>
        <begin position="27"/>
        <end position="308"/>
    </location>
</feature>
<reference evidence="3 4" key="1">
    <citation type="submission" date="2019-01" db="EMBL/GenBank/DDBJ databases">
        <authorList>
            <person name="Ferrante I. M."/>
        </authorList>
    </citation>
    <scope>NUCLEOTIDE SEQUENCE [LARGE SCALE GENOMIC DNA]</scope>
    <source>
        <strain evidence="3 4">B856</strain>
    </source>
</reference>
<evidence type="ECO:0000313" key="3">
    <source>
        <dbReference type="EMBL" id="VEU42626.1"/>
    </source>
</evidence>
<dbReference type="Proteomes" id="UP000291116">
    <property type="component" value="Unassembled WGS sequence"/>
</dbReference>
<dbReference type="InterPro" id="IPR007511">
    <property type="entry name" value="DUF501"/>
</dbReference>
<dbReference type="PANTHER" id="PTHR37163">
    <property type="entry name" value="CONSERVED PROTEIN"/>
    <property type="match status" value="1"/>
</dbReference>
<evidence type="ECO:0000256" key="1">
    <source>
        <dbReference type="SAM" id="MobiDB-lite"/>
    </source>
</evidence>
<keyword evidence="4" id="KW-1185">Reference proteome</keyword>
<proteinExistence type="predicted"/>
<sequence length="308" mass="34468">MSTNSTSKQAMMGVARLVVLLSVVLCFVPSNGFSAAPASSGTSQLSIEDLVRDQLGYFPPNYVKVSAWKKKSNESTPLAIQTYPLNGGAKRRQNKAKLPQDQSKEKSEQQPIVQSPFPTLFWLTCPDISRAVANLERRGFVQIFEDELNSRSDLAIRLFRCHEEYARLRWKSLTEEDRNVLTSSSSSSPLTPSLQRMRNMMEHSGISGTNFTDISSWDKDYDSNFESDCGSIVEAYVGKRSVQQKKECGESSLSSTEAGLVKVPPIKCLHAHYAHYRSTVSEKSTTYVNPVGELIHRQLEKDFPDLDL</sequence>
<protein>
    <submittedName>
        <fullName evidence="3">Uncharacterized protein</fullName>
    </submittedName>
</protein>